<evidence type="ECO:0000313" key="2">
    <source>
        <dbReference type="Proteomes" id="UP000198977"/>
    </source>
</evidence>
<dbReference type="PANTHER" id="PTHR35841">
    <property type="entry name" value="PHOSPHONATES-BINDING PERIPLASMIC PROTEIN"/>
    <property type="match status" value="1"/>
</dbReference>
<protein>
    <submittedName>
        <fullName evidence="1">ABC-type phosphate/phosphonate transport system, substrate-binding protein</fullName>
    </submittedName>
</protein>
<organism evidence="1 2">
    <name type="scientific">Sulfitobacter brevis</name>
    <dbReference type="NCBI Taxonomy" id="74348"/>
    <lineage>
        <taxon>Bacteria</taxon>
        <taxon>Pseudomonadati</taxon>
        <taxon>Pseudomonadota</taxon>
        <taxon>Alphaproteobacteria</taxon>
        <taxon>Rhodobacterales</taxon>
        <taxon>Roseobacteraceae</taxon>
        <taxon>Sulfitobacter</taxon>
    </lineage>
</organism>
<sequence length="253" mass="27652">MIASLMMYLRPETADATARYWALIREGLIARGIPAPAELANDSSEFEVWRAPDLVLGQTCGMPYRLWLHRQVTLIGTPDFAVDGCPSGYYNSAIIVRKDDPRATPEAFDGACFAYNQTFSQSGYAAPYAALKPLSVWFDRRLQTHSHRAAAQAIASGAADIAALDAVSWRLIARYEPCAEQLRVLMHTEPTPGLPYIAGPTANAQTTFEAVREAINNLNETDRETLGIKGLVAIPKSAYLAIDNPPDTPTEIP</sequence>
<dbReference type="Gene3D" id="3.40.190.10">
    <property type="entry name" value="Periplasmic binding protein-like II"/>
    <property type="match status" value="2"/>
</dbReference>
<name>A0A1I1VTG4_9RHOB</name>
<dbReference type="Proteomes" id="UP000198977">
    <property type="component" value="Unassembled WGS sequence"/>
</dbReference>
<proteinExistence type="predicted"/>
<accession>A0A1I1VTG4</accession>
<gene>
    <name evidence="1" type="ORF">SAMN04488523_10352</name>
</gene>
<keyword evidence="2" id="KW-1185">Reference proteome</keyword>
<dbReference type="STRING" id="74348.SAMN04488523_10352"/>
<dbReference type="SUPFAM" id="SSF53850">
    <property type="entry name" value="Periplasmic binding protein-like II"/>
    <property type="match status" value="1"/>
</dbReference>
<dbReference type="OrthoDB" id="7353682at2"/>
<reference evidence="1 2" key="1">
    <citation type="submission" date="2016-10" db="EMBL/GenBank/DDBJ databases">
        <authorList>
            <person name="de Groot N.N."/>
        </authorList>
    </citation>
    <scope>NUCLEOTIDE SEQUENCE [LARGE SCALE GENOMIC DNA]</scope>
    <source>
        <strain evidence="1 2">DSM 11443</strain>
    </source>
</reference>
<dbReference type="PANTHER" id="PTHR35841:SF1">
    <property type="entry name" value="PHOSPHONATES-BINDING PERIPLASMIC PROTEIN"/>
    <property type="match status" value="1"/>
</dbReference>
<dbReference type="Pfam" id="PF12974">
    <property type="entry name" value="Phosphonate-bd"/>
    <property type="match status" value="1"/>
</dbReference>
<dbReference type="AlphaFoldDB" id="A0A1I1VTG4"/>
<evidence type="ECO:0000313" key="1">
    <source>
        <dbReference type="EMBL" id="SFD84343.1"/>
    </source>
</evidence>
<dbReference type="EMBL" id="FOMW01000003">
    <property type="protein sequence ID" value="SFD84343.1"/>
    <property type="molecule type" value="Genomic_DNA"/>
</dbReference>